<keyword evidence="13" id="KW-1185">Reference proteome</keyword>
<proteinExistence type="predicted"/>
<evidence type="ECO:0000256" key="7">
    <source>
        <dbReference type="ARBA" id="ARBA00023172"/>
    </source>
</evidence>
<dbReference type="InterPro" id="IPR044068">
    <property type="entry name" value="CB"/>
</dbReference>
<dbReference type="RefSeq" id="WP_011586741.1">
    <property type="nucleotide sequence ID" value="NC_008255.1"/>
</dbReference>
<dbReference type="GO" id="GO:0005737">
    <property type="term" value="C:cytoplasm"/>
    <property type="evidence" value="ECO:0007669"/>
    <property type="project" value="UniProtKB-SubCell"/>
</dbReference>
<dbReference type="OrthoDB" id="9801717at2"/>
<keyword evidence="4" id="KW-0159">Chromosome partition</keyword>
<evidence type="ECO:0000313" key="13">
    <source>
        <dbReference type="Proteomes" id="UP000001822"/>
    </source>
</evidence>
<keyword evidence="8" id="KW-0131">Cell cycle</keyword>
<sequence length="293" mass="33879">MVNEFLTYLSFEKRYSKHTTVSYKNDLSNLSDYLLITYELSTPEHANYPMLRSWIVTLVDQELEPKSINRKIACLRSYYHFLQKKEFITKDPTLKIRALKVKKSLPVFVAEENITDLLDKFEFADSFEGLRDKLVLELLYGTGIRLSELIGLKNADVNMFQKTIKVLGKGNKERIIPIHDTFITLAKAYTIKKKSESFSNNTEFFVVTNNGEQVYPMFIYRLVRMYLDQVTTVDKRSPHVLRHTFATHLLNKGADLNAIKDLLGHTSLAATQVYTHNSIDKLKAIFDQAHPKS</sequence>
<keyword evidence="5" id="KW-0229">DNA integration</keyword>
<keyword evidence="6 9" id="KW-0238">DNA-binding</keyword>
<evidence type="ECO:0000313" key="12">
    <source>
        <dbReference type="EMBL" id="ABG60634.1"/>
    </source>
</evidence>
<dbReference type="GO" id="GO:0007059">
    <property type="term" value="P:chromosome segregation"/>
    <property type="evidence" value="ECO:0007669"/>
    <property type="project" value="UniProtKB-KW"/>
</dbReference>
<dbReference type="InterPro" id="IPR004107">
    <property type="entry name" value="Integrase_SAM-like_N"/>
</dbReference>
<feature type="domain" description="Core-binding (CB)" evidence="11">
    <location>
        <begin position="1"/>
        <end position="83"/>
    </location>
</feature>
<dbReference type="PANTHER" id="PTHR30349">
    <property type="entry name" value="PHAGE INTEGRASE-RELATED"/>
    <property type="match status" value="1"/>
</dbReference>
<evidence type="ECO:0000256" key="1">
    <source>
        <dbReference type="ARBA" id="ARBA00004496"/>
    </source>
</evidence>
<dbReference type="GO" id="GO:0015074">
    <property type="term" value="P:DNA integration"/>
    <property type="evidence" value="ECO:0007669"/>
    <property type="project" value="UniProtKB-KW"/>
</dbReference>
<dbReference type="Proteomes" id="UP000001822">
    <property type="component" value="Chromosome"/>
</dbReference>
<evidence type="ECO:0000256" key="8">
    <source>
        <dbReference type="ARBA" id="ARBA00023306"/>
    </source>
</evidence>
<keyword evidence="2" id="KW-0963">Cytoplasm</keyword>
<dbReference type="AlphaFoldDB" id="A0A6N4SVY3"/>
<dbReference type="GO" id="GO:0003677">
    <property type="term" value="F:DNA binding"/>
    <property type="evidence" value="ECO:0007669"/>
    <property type="project" value="UniProtKB-UniRule"/>
</dbReference>
<evidence type="ECO:0000256" key="5">
    <source>
        <dbReference type="ARBA" id="ARBA00022908"/>
    </source>
</evidence>
<evidence type="ECO:0000256" key="4">
    <source>
        <dbReference type="ARBA" id="ARBA00022829"/>
    </source>
</evidence>
<dbReference type="InterPro" id="IPR010998">
    <property type="entry name" value="Integrase_recombinase_N"/>
</dbReference>
<dbReference type="GO" id="GO:0006310">
    <property type="term" value="P:DNA recombination"/>
    <property type="evidence" value="ECO:0007669"/>
    <property type="project" value="UniProtKB-KW"/>
</dbReference>
<keyword evidence="3" id="KW-0132">Cell division</keyword>
<dbReference type="Pfam" id="PF00589">
    <property type="entry name" value="Phage_integrase"/>
    <property type="match status" value="1"/>
</dbReference>
<dbReference type="SUPFAM" id="SSF56349">
    <property type="entry name" value="DNA breaking-rejoining enzymes"/>
    <property type="match status" value="1"/>
</dbReference>
<dbReference type="InterPro" id="IPR013762">
    <property type="entry name" value="Integrase-like_cat_sf"/>
</dbReference>
<evidence type="ECO:0000256" key="2">
    <source>
        <dbReference type="ARBA" id="ARBA00022490"/>
    </source>
</evidence>
<evidence type="ECO:0000256" key="9">
    <source>
        <dbReference type="PROSITE-ProRule" id="PRU01248"/>
    </source>
</evidence>
<dbReference type="Pfam" id="PF02899">
    <property type="entry name" value="Phage_int_SAM_1"/>
    <property type="match status" value="1"/>
</dbReference>
<dbReference type="InterPro" id="IPR011010">
    <property type="entry name" value="DNA_brk_join_enz"/>
</dbReference>
<comment type="subcellular location">
    <subcellularLocation>
        <location evidence="1">Cytoplasm</location>
    </subcellularLocation>
</comment>
<keyword evidence="7" id="KW-0233">DNA recombination</keyword>
<reference evidence="12 13" key="1">
    <citation type="journal article" date="2007" name="Appl. Environ. Microbiol.">
        <title>Genome sequence of the cellulolytic gliding bacterium Cytophaga hutchinsonii.</title>
        <authorList>
            <person name="Xie G."/>
            <person name="Bruce D.C."/>
            <person name="Challacombe J.F."/>
            <person name="Chertkov O."/>
            <person name="Detter J.C."/>
            <person name="Gilna P."/>
            <person name="Han C.S."/>
            <person name="Lucas S."/>
            <person name="Misra M."/>
            <person name="Myers G.L."/>
            <person name="Richardson P."/>
            <person name="Tapia R."/>
            <person name="Thayer N."/>
            <person name="Thompson L.S."/>
            <person name="Brettin T.S."/>
            <person name="Henrissat B."/>
            <person name="Wilson D.B."/>
            <person name="McBride M.J."/>
        </authorList>
    </citation>
    <scope>NUCLEOTIDE SEQUENCE [LARGE SCALE GENOMIC DNA]</scope>
    <source>
        <strain evidence="13">ATCC 33406 / DSM 1761 / CIP 103989 / NBRC 15051 / NCIMB 9469 / D465</strain>
    </source>
</reference>
<evidence type="ECO:0000256" key="3">
    <source>
        <dbReference type="ARBA" id="ARBA00022618"/>
    </source>
</evidence>
<dbReference type="EMBL" id="CP000383">
    <property type="protein sequence ID" value="ABG60634.1"/>
    <property type="molecule type" value="Genomic_DNA"/>
</dbReference>
<evidence type="ECO:0000259" key="11">
    <source>
        <dbReference type="PROSITE" id="PS51900"/>
    </source>
</evidence>
<dbReference type="Gene3D" id="1.10.443.10">
    <property type="entry name" value="Intergrase catalytic core"/>
    <property type="match status" value="1"/>
</dbReference>
<accession>A0A6N4SVY3</accession>
<dbReference type="Gene3D" id="1.10.150.130">
    <property type="match status" value="1"/>
</dbReference>
<protein>
    <submittedName>
        <fullName evidence="12">Integrase</fullName>
    </submittedName>
</protein>
<dbReference type="InterPro" id="IPR002104">
    <property type="entry name" value="Integrase_catalytic"/>
</dbReference>
<dbReference type="PROSITE" id="PS51900">
    <property type="entry name" value="CB"/>
    <property type="match status" value="1"/>
</dbReference>
<organism evidence="12 13">
    <name type="scientific">Cytophaga hutchinsonii (strain ATCC 33406 / DSM 1761 / CIP 103989 / NBRC 15051 / NCIMB 9469 / D465)</name>
    <dbReference type="NCBI Taxonomy" id="269798"/>
    <lineage>
        <taxon>Bacteria</taxon>
        <taxon>Pseudomonadati</taxon>
        <taxon>Bacteroidota</taxon>
        <taxon>Cytophagia</taxon>
        <taxon>Cytophagales</taxon>
        <taxon>Cytophagaceae</taxon>
        <taxon>Cytophaga</taxon>
    </lineage>
</organism>
<dbReference type="GO" id="GO:0051301">
    <property type="term" value="P:cell division"/>
    <property type="evidence" value="ECO:0007669"/>
    <property type="project" value="UniProtKB-KW"/>
</dbReference>
<dbReference type="PANTHER" id="PTHR30349:SF77">
    <property type="entry name" value="TYROSINE RECOMBINASE XERC"/>
    <property type="match status" value="1"/>
</dbReference>
<evidence type="ECO:0000259" key="10">
    <source>
        <dbReference type="PROSITE" id="PS51898"/>
    </source>
</evidence>
<evidence type="ECO:0000256" key="6">
    <source>
        <dbReference type="ARBA" id="ARBA00023125"/>
    </source>
</evidence>
<gene>
    <name evidence="12" type="primary">xerC</name>
    <name evidence="12" type="ordered locus">CHU_3398</name>
</gene>
<dbReference type="PROSITE" id="PS51898">
    <property type="entry name" value="TYR_RECOMBINASE"/>
    <property type="match status" value="1"/>
</dbReference>
<dbReference type="KEGG" id="chu:CHU_3398"/>
<feature type="domain" description="Tyr recombinase" evidence="10">
    <location>
        <begin position="104"/>
        <end position="287"/>
    </location>
</feature>
<dbReference type="InterPro" id="IPR050090">
    <property type="entry name" value="Tyrosine_recombinase_XerCD"/>
</dbReference>
<name>A0A6N4SVY3_CYTH3</name>